<dbReference type="EMBL" id="LRGC01000018">
    <property type="protein sequence ID" value="KWR52750.1"/>
    <property type="molecule type" value="Genomic_DNA"/>
</dbReference>
<accession>A0A108T3T2</accession>
<reference evidence="1 2" key="1">
    <citation type="journal article" date="2016" name="BMC Genomics">
        <title>Type VI secretion systems of human gut Bacteroidales segregate into three genetic architectures, two of which are contained on mobile genetic elements.</title>
        <authorList>
            <person name="Coyne M.J."/>
            <person name="Roelofs K.G."/>
            <person name="Comstock L.E."/>
        </authorList>
    </citation>
    <scope>NUCLEOTIDE SEQUENCE [LARGE SCALE GENOMIC DNA]</scope>
    <source>
        <strain evidence="1 2">CL09T03C01</strain>
    </source>
</reference>
<name>A0A108T3T2_BACSE</name>
<dbReference type="AlphaFoldDB" id="A0A108T3T2"/>
<dbReference type="STRING" id="46506.AA415_02800"/>
<evidence type="ECO:0000313" key="1">
    <source>
        <dbReference type="EMBL" id="KWR52750.1"/>
    </source>
</evidence>
<comment type="caution">
    <text evidence="1">The sequence shown here is derived from an EMBL/GenBank/DDBJ whole genome shotgun (WGS) entry which is preliminary data.</text>
</comment>
<dbReference type="InterPro" id="IPR046110">
    <property type="entry name" value="DUF6047"/>
</dbReference>
<proteinExistence type="predicted"/>
<gene>
    <name evidence="1" type="ORF">AA415_02800</name>
</gene>
<dbReference type="GeneID" id="69589746"/>
<keyword evidence="2" id="KW-1185">Reference proteome</keyword>
<dbReference type="Pfam" id="PF19513">
    <property type="entry name" value="DUF6047"/>
    <property type="match status" value="1"/>
</dbReference>
<dbReference type="PATRIC" id="fig|46506.5.peg.3014"/>
<evidence type="ECO:0000313" key="2">
    <source>
        <dbReference type="Proteomes" id="UP000056419"/>
    </source>
</evidence>
<protein>
    <submittedName>
        <fullName evidence="1">Uncharacterized protein</fullName>
    </submittedName>
</protein>
<organism evidence="1 2">
    <name type="scientific">Bacteroides stercoris</name>
    <dbReference type="NCBI Taxonomy" id="46506"/>
    <lineage>
        <taxon>Bacteria</taxon>
        <taxon>Pseudomonadati</taxon>
        <taxon>Bacteroidota</taxon>
        <taxon>Bacteroidia</taxon>
        <taxon>Bacteroidales</taxon>
        <taxon>Bacteroidaceae</taxon>
        <taxon>Bacteroides</taxon>
    </lineage>
</organism>
<dbReference type="Proteomes" id="UP000056419">
    <property type="component" value="Unassembled WGS sequence"/>
</dbReference>
<dbReference type="RefSeq" id="WP_224207122.1">
    <property type="nucleotide sequence ID" value="NZ_CAXSRQ010000004.1"/>
</dbReference>
<sequence length="258" mass="30422">MDPLSRDENYPRQLTPEMWREIKSAPPEVIAEMQDDLKHGNTYYTGVETGKGVLLFGRDYVGNRQYGDFMATNIEKRFFEPDFEEKYLNVYELRGWPSLMEGKVNRCCDDYGCLLPLEKIPADAFVDKSALKSITDSERYDLAPTWENYYRLTDSGKGLGLTRSPYNYDWMTLLYIMDKGYPRDGLIDEYPDNFSFYDKFEKIENKLLGRNRWDVYDVMQEKAKKLAGKLLKEHFSEIRRKTDVKEKEHVKKNKGIKI</sequence>